<keyword evidence="3" id="KW-1185">Reference proteome</keyword>
<dbReference type="InterPro" id="IPR011335">
    <property type="entry name" value="Restrct_endonuc-II-like"/>
</dbReference>
<proteinExistence type="predicted"/>
<sequence length="145" mass="16094">MDAALQRHTSLGALKAAHARNAGRTGAAAAGALLRSAEGGARSEAERLFARILTAGQCTGWIANYRWGPCVLDFAFVEERLAIEIDGWAFHSDPGAFQRDRTRQNAISSDWTVLRYTWADLTERPQEVLREVQAVLNRIRCRAVR</sequence>
<comment type="caution">
    <text evidence="2">The sequence shown here is derived from an EMBL/GenBank/DDBJ whole genome shotgun (WGS) entry which is preliminary data.</text>
</comment>
<reference evidence="2" key="1">
    <citation type="journal article" date="2014" name="Int. J. Syst. Evol. Microbiol.">
        <title>Complete genome sequence of Corynebacterium casei LMG S-19264T (=DSM 44701T), isolated from a smear-ripened cheese.</title>
        <authorList>
            <consortium name="US DOE Joint Genome Institute (JGI-PGF)"/>
            <person name="Walter F."/>
            <person name="Albersmeier A."/>
            <person name="Kalinowski J."/>
            <person name="Ruckert C."/>
        </authorList>
    </citation>
    <scope>NUCLEOTIDE SEQUENCE</scope>
    <source>
        <strain evidence="2">CCM 7905</strain>
    </source>
</reference>
<organism evidence="2 3">
    <name type="scientific">Rhodococcoides trifolii</name>
    <dbReference type="NCBI Taxonomy" id="908250"/>
    <lineage>
        <taxon>Bacteria</taxon>
        <taxon>Bacillati</taxon>
        <taxon>Actinomycetota</taxon>
        <taxon>Actinomycetes</taxon>
        <taxon>Mycobacteriales</taxon>
        <taxon>Nocardiaceae</taxon>
        <taxon>Rhodococcoides</taxon>
    </lineage>
</organism>
<dbReference type="SUPFAM" id="SSF52980">
    <property type="entry name" value="Restriction endonuclease-like"/>
    <property type="match status" value="1"/>
</dbReference>
<dbReference type="Gene3D" id="3.40.960.10">
    <property type="entry name" value="VSR Endonuclease"/>
    <property type="match status" value="1"/>
</dbReference>
<dbReference type="Proteomes" id="UP000654257">
    <property type="component" value="Unassembled WGS sequence"/>
</dbReference>
<dbReference type="AlphaFoldDB" id="A0A917CUW4"/>
<gene>
    <name evidence="2" type="ORF">GCM10007304_10630</name>
</gene>
<name>A0A917CUW4_9NOCA</name>
<dbReference type="InterPro" id="IPR007569">
    <property type="entry name" value="DUF559"/>
</dbReference>
<dbReference type="EMBL" id="BMCU01000001">
    <property type="protein sequence ID" value="GGF98473.1"/>
    <property type="molecule type" value="Genomic_DNA"/>
</dbReference>
<protein>
    <recommendedName>
        <fullName evidence="1">DUF559 domain-containing protein</fullName>
    </recommendedName>
</protein>
<evidence type="ECO:0000313" key="2">
    <source>
        <dbReference type="EMBL" id="GGF98473.1"/>
    </source>
</evidence>
<dbReference type="Pfam" id="PF04480">
    <property type="entry name" value="DUF559"/>
    <property type="match status" value="1"/>
</dbReference>
<feature type="domain" description="DUF559" evidence="1">
    <location>
        <begin position="69"/>
        <end position="136"/>
    </location>
</feature>
<dbReference type="RefSeq" id="WP_308933153.1">
    <property type="nucleotide sequence ID" value="NZ_BMCU01000001.1"/>
</dbReference>
<evidence type="ECO:0000313" key="3">
    <source>
        <dbReference type="Proteomes" id="UP000654257"/>
    </source>
</evidence>
<evidence type="ECO:0000259" key="1">
    <source>
        <dbReference type="Pfam" id="PF04480"/>
    </source>
</evidence>
<reference evidence="2" key="2">
    <citation type="submission" date="2020-09" db="EMBL/GenBank/DDBJ databases">
        <authorList>
            <person name="Sun Q."/>
            <person name="Sedlacek I."/>
        </authorList>
    </citation>
    <scope>NUCLEOTIDE SEQUENCE</scope>
    <source>
        <strain evidence="2">CCM 7905</strain>
    </source>
</reference>
<accession>A0A917CUW4</accession>